<evidence type="ECO:0000313" key="2">
    <source>
        <dbReference type="EMBL" id="VBB43591.1"/>
    </source>
</evidence>
<evidence type="ECO:0000256" key="1">
    <source>
        <dbReference type="SAM" id="MobiDB-lite"/>
    </source>
</evidence>
<dbReference type="EMBL" id="UPXX01000023">
    <property type="protein sequence ID" value="VBB43591.1"/>
    <property type="molecule type" value="Genomic_DNA"/>
</dbReference>
<dbReference type="AlphaFoldDB" id="A0A653A6C6"/>
<dbReference type="Pfam" id="PF01527">
    <property type="entry name" value="HTH_Tnp_1"/>
    <property type="match status" value="1"/>
</dbReference>
<dbReference type="SUPFAM" id="SSF48295">
    <property type="entry name" value="TrpR-like"/>
    <property type="match status" value="1"/>
</dbReference>
<accession>A0A653A6C6</accession>
<reference evidence="2" key="1">
    <citation type="submission" date="2018-07" db="EMBL/GenBank/DDBJ databases">
        <authorList>
            <consortium name="Genoscope - CEA"/>
            <person name="William W."/>
        </authorList>
    </citation>
    <scope>NUCLEOTIDE SEQUENCE</scope>
    <source>
        <strain evidence="2">IK1</strain>
    </source>
</reference>
<dbReference type="GO" id="GO:0004803">
    <property type="term" value="F:transposase activity"/>
    <property type="evidence" value="ECO:0007669"/>
    <property type="project" value="InterPro"/>
</dbReference>
<organism evidence="2">
    <name type="scientific">Uncultured Desulfatiglans sp</name>
    <dbReference type="NCBI Taxonomy" id="1748965"/>
    <lineage>
        <taxon>Bacteria</taxon>
        <taxon>Pseudomonadati</taxon>
        <taxon>Thermodesulfobacteriota</taxon>
        <taxon>Desulfobacteria</taxon>
        <taxon>Desulfatiglandales</taxon>
        <taxon>Desulfatiglandaceae</taxon>
        <taxon>Desulfatiglans</taxon>
        <taxon>environmental samples</taxon>
    </lineage>
</organism>
<feature type="region of interest" description="Disordered" evidence="1">
    <location>
        <begin position="1"/>
        <end position="44"/>
    </location>
</feature>
<evidence type="ECO:0008006" key="3">
    <source>
        <dbReference type="Google" id="ProtNLM"/>
    </source>
</evidence>
<gene>
    <name evidence="2" type="ORF">TRIP_B30019</name>
</gene>
<protein>
    <recommendedName>
        <fullName evidence="3">Transposase</fullName>
    </recommendedName>
</protein>
<dbReference type="InterPro" id="IPR002514">
    <property type="entry name" value="Transposase_8"/>
</dbReference>
<name>A0A653A6C6_UNCDX</name>
<dbReference type="InterPro" id="IPR010921">
    <property type="entry name" value="Trp_repressor/repl_initiator"/>
</dbReference>
<dbReference type="GO" id="GO:0006313">
    <property type="term" value="P:DNA transposition"/>
    <property type="evidence" value="ECO:0007669"/>
    <property type="project" value="InterPro"/>
</dbReference>
<sequence length="168" mass="18674">MKKLTQIAPKRPMAEETGPVGDPVAPGATGSPTGDAAVEPPDPEVIAIKRRRNFTAKYKLRILAEVDGCAESGQVASILRREGLYSSNLTCWRRQREEGMLQALQPKKRGRKQIEQNPLAPRLAQLEKENRKLKDQLRKAETIIEVQKKISEILGIPQDQDKGNGKIS</sequence>
<feature type="region of interest" description="Disordered" evidence="1">
    <location>
        <begin position="106"/>
        <end position="127"/>
    </location>
</feature>
<proteinExistence type="predicted"/>
<dbReference type="GO" id="GO:0043565">
    <property type="term" value="F:sequence-specific DNA binding"/>
    <property type="evidence" value="ECO:0007669"/>
    <property type="project" value="InterPro"/>
</dbReference>